<dbReference type="FunFam" id="1.20.1050.10:FF:000009">
    <property type="entry name" value="Glutathione S-transferase omega-1"/>
    <property type="match status" value="1"/>
</dbReference>
<dbReference type="GO" id="GO:0005737">
    <property type="term" value="C:cytoplasm"/>
    <property type="evidence" value="ECO:0007669"/>
    <property type="project" value="InterPro"/>
</dbReference>
<gene>
    <name evidence="4" type="primary">GSTO2</name>
    <name evidence="4" type="ORF">BLAG_LOCUS16114</name>
</gene>
<reference evidence="4" key="1">
    <citation type="submission" date="2022-01" db="EMBL/GenBank/DDBJ databases">
        <authorList>
            <person name="Braso-Vives M."/>
        </authorList>
    </citation>
    <scope>NUCLEOTIDE SEQUENCE</scope>
</reference>
<proteinExistence type="inferred from homology"/>
<dbReference type="SUPFAM" id="SSF52833">
    <property type="entry name" value="Thioredoxin-like"/>
    <property type="match status" value="1"/>
</dbReference>
<dbReference type="SUPFAM" id="SSF47616">
    <property type="entry name" value="GST C-terminal domain-like"/>
    <property type="match status" value="1"/>
</dbReference>
<dbReference type="InterPro" id="IPR036249">
    <property type="entry name" value="Thioredoxin-like_sf"/>
</dbReference>
<dbReference type="InterPro" id="IPR005442">
    <property type="entry name" value="GST_omega"/>
</dbReference>
<name>A0A8K0ENN5_BRALA</name>
<evidence type="ECO:0000256" key="2">
    <source>
        <dbReference type="ARBA" id="ARBA00023002"/>
    </source>
</evidence>
<dbReference type="EMBL" id="OV696688">
    <property type="protein sequence ID" value="CAH1258604.1"/>
    <property type="molecule type" value="Genomic_DNA"/>
</dbReference>
<evidence type="ECO:0000313" key="4">
    <source>
        <dbReference type="EMBL" id="CAH1258604.1"/>
    </source>
</evidence>
<dbReference type="PRINTS" id="PR01625">
    <property type="entry name" value="GSTRNSFRASEO"/>
</dbReference>
<dbReference type="Pfam" id="PF02798">
    <property type="entry name" value="GST_N"/>
    <property type="match status" value="1"/>
</dbReference>
<dbReference type="GO" id="GO:0004364">
    <property type="term" value="F:glutathione transferase activity"/>
    <property type="evidence" value="ECO:0007669"/>
    <property type="project" value="InterPro"/>
</dbReference>
<dbReference type="InterPro" id="IPR036282">
    <property type="entry name" value="Glutathione-S-Trfase_C_sf"/>
</dbReference>
<keyword evidence="2" id="KW-0560">Oxidoreductase</keyword>
<dbReference type="Pfam" id="PF13410">
    <property type="entry name" value="GST_C_2"/>
    <property type="match status" value="1"/>
</dbReference>
<dbReference type="FunFam" id="3.40.30.10:FF:000123">
    <property type="entry name" value="Glutathione transferase o1"/>
    <property type="match status" value="1"/>
</dbReference>
<dbReference type="PANTHER" id="PTHR43968">
    <property type="match status" value="1"/>
</dbReference>
<protein>
    <submittedName>
        <fullName evidence="4">GSTO2 protein</fullName>
    </submittedName>
</protein>
<dbReference type="Gene3D" id="3.40.30.10">
    <property type="entry name" value="Glutaredoxin"/>
    <property type="match status" value="1"/>
</dbReference>
<dbReference type="Proteomes" id="UP000838412">
    <property type="component" value="Chromosome 3"/>
</dbReference>
<dbReference type="SFLD" id="SFLDS00019">
    <property type="entry name" value="Glutathione_Transferase_(cytos"/>
    <property type="match status" value="1"/>
</dbReference>
<dbReference type="PANTHER" id="PTHR43968:SF6">
    <property type="entry name" value="GLUTATHIONE S-TRANSFERASE OMEGA"/>
    <property type="match status" value="1"/>
</dbReference>
<keyword evidence="5" id="KW-1185">Reference proteome</keyword>
<evidence type="ECO:0000313" key="5">
    <source>
        <dbReference type="Proteomes" id="UP000838412"/>
    </source>
</evidence>
<dbReference type="InterPro" id="IPR004045">
    <property type="entry name" value="Glutathione_S-Trfase_N"/>
</dbReference>
<sequence>MDQRAHGGDSEFPPPLEAGKLRIYGNRFCPFTERVRLVLAAKGVEYEQVNIRLRDKPKWYLEKFPAGRTPGLEQDDRSLWESIVICEYLDETFTQNVLFPKDPYDKARIKLLVSAFDPVVPLGAYPAYCKSTATDKEVEAALLTGLEPLEAELTQLSTPFFGGNKPRILDFLVWPWFERFPAFHELSGFQMSEERFPNLNRWVERMYGQMAVQVCMHPTPLLVKAVQLYKDNKSFHDVGLD</sequence>
<evidence type="ECO:0000256" key="1">
    <source>
        <dbReference type="ARBA" id="ARBA00011067"/>
    </source>
</evidence>
<dbReference type="OrthoDB" id="4951845at2759"/>
<dbReference type="SFLD" id="SFLDG00358">
    <property type="entry name" value="Main_(cytGST)"/>
    <property type="match status" value="1"/>
</dbReference>
<comment type="similarity">
    <text evidence="1">Belongs to the GST superfamily. Omega family.</text>
</comment>
<dbReference type="InterPro" id="IPR050983">
    <property type="entry name" value="GST_Omega/HSP26"/>
</dbReference>
<evidence type="ECO:0000259" key="3">
    <source>
        <dbReference type="Pfam" id="PF02798"/>
    </source>
</evidence>
<feature type="domain" description="GST N-terminal" evidence="3">
    <location>
        <begin position="20"/>
        <end position="91"/>
    </location>
</feature>
<organism evidence="4 5">
    <name type="scientific">Branchiostoma lanceolatum</name>
    <name type="common">Common lancelet</name>
    <name type="synonym">Amphioxus lanceolatum</name>
    <dbReference type="NCBI Taxonomy" id="7740"/>
    <lineage>
        <taxon>Eukaryota</taxon>
        <taxon>Metazoa</taxon>
        <taxon>Chordata</taxon>
        <taxon>Cephalochordata</taxon>
        <taxon>Leptocardii</taxon>
        <taxon>Amphioxiformes</taxon>
        <taxon>Branchiostomatidae</taxon>
        <taxon>Branchiostoma</taxon>
    </lineage>
</organism>
<dbReference type="GO" id="GO:0045174">
    <property type="term" value="F:glutathione dehydrogenase (ascorbate) activity"/>
    <property type="evidence" value="ECO:0007669"/>
    <property type="project" value="UniProtKB-ARBA"/>
</dbReference>
<dbReference type="InterPro" id="IPR040079">
    <property type="entry name" value="Glutathione_S-Trfase"/>
</dbReference>
<accession>A0A8K0ENN5</accession>
<dbReference type="Gene3D" id="1.20.1050.10">
    <property type="match status" value="1"/>
</dbReference>
<dbReference type="GO" id="GO:0006749">
    <property type="term" value="P:glutathione metabolic process"/>
    <property type="evidence" value="ECO:0007669"/>
    <property type="project" value="TreeGrafter"/>
</dbReference>
<dbReference type="AlphaFoldDB" id="A0A8K0ENN5"/>